<sequence>MAKERDIDKIFSDYDAFLASIGLGIAKDNKPKPSTFAKIDDESIALAKALDKGTFKRESFMQGYRKIMLAMYASNAEFMHKNGFTENEMIDLKSNYNKITKSEYAHLVAKIFKNKEIYGFFLSFLAEDVKTVFEALVWKNTVSDEDILKELGIKVINDIEKKTYNNKTYFEQELKKEFLLLAIETETKYNYLSNSYLKTFLLELPIELRLVLKEYYDKPLYYNFVPLIEEPQTNFIANNESEIFINLPNLINYFQQGNIKTSATGKVMSSTLGKIRKSLNINEFYPETAPKEVQQLKTYLLASLVVCENKTKKEANVMGILKKFIEKTYPKKYNSHTHILTNLKGGHHLYNINDIETTFVEIIRQLPTNEWISTQNFLDFISLRSYDFHVATIYEMCNYLTYETGGKFGKEKKQLSKASLKNFVIEPLIKGNLMLWACYGLIEIAYDNVNTEELGKTYFSVYDGIKAIRLTNLGAYILEKTTEYEAPTVKQNYNLSFSTENLIILVEGETSITDNLLANYADKVGSNRYAVSNESFLKNVSNKRELKTKIDIFKQVVNSNLPTNWKSFFAILDKKIDPLTQIEDVLVFKIPSDDPELIKLLIQNPAIKKLLIKAEDYQIIVTKKDYPALRNKLKTYGYLLA</sequence>
<dbReference type="RefSeq" id="WP_238805962.1">
    <property type="nucleotide sequence ID" value="NZ_CAKLPY010000001.1"/>
</dbReference>
<evidence type="ECO:0000313" key="1">
    <source>
        <dbReference type="EMBL" id="CAH0995408.1"/>
    </source>
</evidence>
<dbReference type="EMBL" id="CAKLPY010000001">
    <property type="protein sequence ID" value="CAH0995408.1"/>
    <property type="molecule type" value="Genomic_DNA"/>
</dbReference>
<evidence type="ECO:0008006" key="3">
    <source>
        <dbReference type="Google" id="ProtNLM"/>
    </source>
</evidence>
<protein>
    <recommendedName>
        <fullName evidence="3">Helicase XPB/Ssl2 N-terminal domain-containing protein</fullName>
    </recommendedName>
</protein>
<dbReference type="Proteomes" id="UP000837932">
    <property type="component" value="Unassembled WGS sequence"/>
</dbReference>
<reference evidence="1" key="1">
    <citation type="submission" date="2021-12" db="EMBL/GenBank/DDBJ databases">
        <authorList>
            <person name="Rodrigo-Torres L."/>
            <person name="Arahal R. D."/>
            <person name="Lucena T."/>
        </authorList>
    </citation>
    <scope>NUCLEOTIDE SEQUENCE</scope>
    <source>
        <strain evidence="1">CECT 8858</strain>
    </source>
</reference>
<comment type="caution">
    <text evidence="1">The sequence shown here is derived from an EMBL/GenBank/DDBJ whole genome shotgun (WGS) entry which is preliminary data.</text>
</comment>
<proteinExistence type="predicted"/>
<gene>
    <name evidence="1" type="ORF">EMA8858_01529</name>
</gene>
<evidence type="ECO:0000313" key="2">
    <source>
        <dbReference type="Proteomes" id="UP000837932"/>
    </source>
</evidence>
<name>A0ABN8EUE0_9BACT</name>
<accession>A0ABN8EUE0</accession>
<keyword evidence="2" id="KW-1185">Reference proteome</keyword>
<organism evidence="1 2">
    <name type="scientific">Emticicia aquatica</name>
    <dbReference type="NCBI Taxonomy" id="1681835"/>
    <lineage>
        <taxon>Bacteria</taxon>
        <taxon>Pseudomonadati</taxon>
        <taxon>Bacteroidota</taxon>
        <taxon>Cytophagia</taxon>
        <taxon>Cytophagales</taxon>
        <taxon>Leadbetterellaceae</taxon>
        <taxon>Emticicia</taxon>
    </lineage>
</organism>